<sequence length="150" mass="16327">LNPRSMVDKSRKGLILVGKTGSGKSATGNTILGRKDAFKVDVSPQSVTGSCHRQEVEDGDRKITVVDTPGLFDTNKTQTDVKGHVEECVRQSVPGPHAFLLVISLKSRFTQEERDAVKWIQDNFGSDASIPATDWRPVQGVPCLRPSQLG</sequence>
<reference evidence="5 6" key="1">
    <citation type="submission" date="2018-03" db="EMBL/GenBank/DDBJ databases">
        <title>Finding Nemo's genes: A chromosome-scale reference assembly of the genome of the orange clownfish Amphiprion percula.</title>
        <authorList>
            <person name="Lehmann R."/>
        </authorList>
    </citation>
    <scope>NUCLEOTIDE SEQUENCE</scope>
</reference>
<dbReference type="PANTHER" id="PTHR10903">
    <property type="entry name" value="GTPASE, IMAP FAMILY MEMBER-RELATED"/>
    <property type="match status" value="1"/>
</dbReference>
<keyword evidence="2" id="KW-0547">Nucleotide-binding</keyword>
<evidence type="ECO:0000256" key="2">
    <source>
        <dbReference type="ARBA" id="ARBA00022741"/>
    </source>
</evidence>
<protein>
    <recommendedName>
        <fullName evidence="4">AIG1-type G domain-containing protein</fullName>
    </recommendedName>
</protein>
<keyword evidence="3" id="KW-0342">GTP-binding</keyword>
<dbReference type="PROSITE" id="PS51720">
    <property type="entry name" value="G_AIG1"/>
    <property type="match status" value="1"/>
</dbReference>
<dbReference type="Proteomes" id="UP000265080">
    <property type="component" value="Chromosome 10"/>
</dbReference>
<feature type="domain" description="AIG1-type G" evidence="4">
    <location>
        <begin position="9"/>
        <end position="150"/>
    </location>
</feature>
<dbReference type="GeneTree" id="ENSGT01140000282522"/>
<accession>A0A3P8TKK1</accession>
<evidence type="ECO:0000259" key="4">
    <source>
        <dbReference type="PROSITE" id="PS51720"/>
    </source>
</evidence>
<reference evidence="5" key="2">
    <citation type="submission" date="2025-08" db="UniProtKB">
        <authorList>
            <consortium name="Ensembl"/>
        </authorList>
    </citation>
    <scope>IDENTIFICATION</scope>
</reference>
<dbReference type="InterPro" id="IPR045058">
    <property type="entry name" value="GIMA/IAN/Toc"/>
</dbReference>
<dbReference type="PANTHER" id="PTHR10903:SF112">
    <property type="entry name" value="SI:CH211-113E8.5"/>
    <property type="match status" value="1"/>
</dbReference>
<dbReference type="InterPro" id="IPR006703">
    <property type="entry name" value="G_AIG1"/>
</dbReference>
<organism evidence="5 6">
    <name type="scientific">Amphiprion percula</name>
    <name type="common">Orange clownfish</name>
    <name type="synonym">Lutjanus percula</name>
    <dbReference type="NCBI Taxonomy" id="161767"/>
    <lineage>
        <taxon>Eukaryota</taxon>
        <taxon>Metazoa</taxon>
        <taxon>Chordata</taxon>
        <taxon>Craniata</taxon>
        <taxon>Vertebrata</taxon>
        <taxon>Euteleostomi</taxon>
        <taxon>Actinopterygii</taxon>
        <taxon>Neopterygii</taxon>
        <taxon>Teleostei</taxon>
        <taxon>Neoteleostei</taxon>
        <taxon>Acanthomorphata</taxon>
        <taxon>Ovalentaria</taxon>
        <taxon>Pomacentridae</taxon>
        <taxon>Amphiprion</taxon>
    </lineage>
</organism>
<evidence type="ECO:0000256" key="1">
    <source>
        <dbReference type="ARBA" id="ARBA00008535"/>
    </source>
</evidence>
<evidence type="ECO:0000313" key="6">
    <source>
        <dbReference type="Proteomes" id="UP000265080"/>
    </source>
</evidence>
<comment type="similarity">
    <text evidence="1">Belongs to the TRAFAC class TrmE-Era-EngA-EngB-Septin-like GTPase superfamily. AIG1/Toc34/Toc159-like paraseptin GTPase family. IAN subfamily.</text>
</comment>
<dbReference type="SUPFAM" id="SSF52540">
    <property type="entry name" value="P-loop containing nucleoside triphosphate hydrolases"/>
    <property type="match status" value="1"/>
</dbReference>
<evidence type="ECO:0000256" key="3">
    <source>
        <dbReference type="ARBA" id="ARBA00023134"/>
    </source>
</evidence>
<dbReference type="Gene3D" id="3.40.50.300">
    <property type="entry name" value="P-loop containing nucleotide triphosphate hydrolases"/>
    <property type="match status" value="1"/>
</dbReference>
<dbReference type="OMA" id="SCAPVID"/>
<reference evidence="5" key="3">
    <citation type="submission" date="2025-09" db="UniProtKB">
        <authorList>
            <consortium name="Ensembl"/>
        </authorList>
    </citation>
    <scope>IDENTIFICATION</scope>
</reference>
<keyword evidence="6" id="KW-1185">Reference proteome</keyword>
<dbReference type="GO" id="GO:0005525">
    <property type="term" value="F:GTP binding"/>
    <property type="evidence" value="ECO:0007669"/>
    <property type="project" value="UniProtKB-KW"/>
</dbReference>
<name>A0A3P8TKK1_AMPPE</name>
<dbReference type="AlphaFoldDB" id="A0A3P8TKK1"/>
<proteinExistence type="inferred from homology"/>
<dbReference type="InterPro" id="IPR027417">
    <property type="entry name" value="P-loop_NTPase"/>
</dbReference>
<dbReference type="Ensembl" id="ENSAPET00000027139.1">
    <property type="protein sequence ID" value="ENSAPEP00000026435.1"/>
    <property type="gene ID" value="ENSAPEG00000018782.1"/>
</dbReference>
<dbReference type="Pfam" id="PF04548">
    <property type="entry name" value="AIG1"/>
    <property type="match status" value="1"/>
</dbReference>
<evidence type="ECO:0000313" key="5">
    <source>
        <dbReference type="Ensembl" id="ENSAPEP00000026435.1"/>
    </source>
</evidence>
<dbReference type="STRING" id="161767.ENSAPEP00000026435"/>